<evidence type="ECO:0000256" key="1">
    <source>
        <dbReference type="SAM" id="MobiDB-lite"/>
    </source>
</evidence>
<evidence type="ECO:0000256" key="2">
    <source>
        <dbReference type="SAM" id="Phobius"/>
    </source>
</evidence>
<evidence type="ECO:0000313" key="3">
    <source>
        <dbReference type="EMBL" id="CAE2205390.1"/>
    </source>
</evidence>
<accession>A0A7S4HPF1</accession>
<feature type="region of interest" description="Disordered" evidence="1">
    <location>
        <begin position="20"/>
        <end position="54"/>
    </location>
</feature>
<organism evidence="3">
    <name type="scientific">Odontella aurita</name>
    <dbReference type="NCBI Taxonomy" id="265563"/>
    <lineage>
        <taxon>Eukaryota</taxon>
        <taxon>Sar</taxon>
        <taxon>Stramenopiles</taxon>
        <taxon>Ochrophyta</taxon>
        <taxon>Bacillariophyta</taxon>
        <taxon>Mediophyceae</taxon>
        <taxon>Biddulphiophycidae</taxon>
        <taxon>Eupodiscales</taxon>
        <taxon>Odontellaceae</taxon>
        <taxon>Odontella</taxon>
    </lineage>
</organism>
<keyword evidence="2" id="KW-0472">Membrane</keyword>
<proteinExistence type="predicted"/>
<protein>
    <submittedName>
        <fullName evidence="3">Uncharacterized protein</fullName>
    </submittedName>
</protein>
<dbReference type="EMBL" id="HBKQ01003519">
    <property type="protein sequence ID" value="CAE2205390.1"/>
    <property type="molecule type" value="Transcribed_RNA"/>
</dbReference>
<name>A0A7S4HPF1_9STRA</name>
<feature type="transmembrane region" description="Helical" evidence="2">
    <location>
        <begin position="65"/>
        <end position="86"/>
    </location>
</feature>
<dbReference type="Pfam" id="PF20330">
    <property type="entry name" value="DUF6625"/>
    <property type="match status" value="1"/>
</dbReference>
<gene>
    <name evidence="3" type="ORF">OAUR00152_LOCUS2435</name>
</gene>
<dbReference type="InterPro" id="IPR046733">
    <property type="entry name" value="DUF6625"/>
</dbReference>
<feature type="compositionally biased region" description="Basic residues" evidence="1">
    <location>
        <begin position="42"/>
        <end position="51"/>
    </location>
</feature>
<sequence>MNAGGVVGCARINTRRRANKATALMRSDSPAQGYDKDVQPHPHPRGSHHRPLGPATASRLRFRRALFASFVSFGIIFILLFAFTGSVPDAAPSMTEDAGGASGQGSGGVLGWLFAGVKRRRKRRLWHPKFPGMGRREQKYPPSGATAEGAAAAKGDRRGNEAASHTGVANSADDGAIPEGKHRIAIVIPYLPPPQTQTGGATAALPPYFPVFARTAGGSASLVDFLIFHDGSIPAHLLPPSKSSADHDPYAEEYSLPPNVKLIDVGGIEGMTKLFLRVADERIKSGELEMDEERLTKLVGRHIRGKPYVLVEFKAAYGHIFEDYLKAYTHWGYSDFDVAFGNLPRWVSPDELTDYDIVTYGYGDQDRAYLRGQFTFHKNTAKTRQIWRGCSFLSEIDKRFARAAAGEEKLQFESAEGCYSHVVLHRNDLTVKYAVKALNDLGDEGDTAYTHGLYIGVGSNGDRSVVWKAGPNHGDGVRLRDLPLNWFEAPGSPYADVPGQLLQREVGKRVRIHSHRDKYGDNPPKGKEANCMFWAPKSYQPDICLVDVDSTDTVFLVNGILYKQPFEQVEMPGNVVSLSFYHFMEWKRYYRPMQLATMARAPTDGGIGGWVLSGEGAVPLPPASSVSSMDSRQKSLGSTWDGPAVLHRHHASVDDRTRFPPSPFCIRSSQRKVPPRPAVAQCDYFTSWRDAEGVRIVHEGEDRTKGRHAVGGDESTVTLVLTLELSMTSLKPSKTDLDAADGLLALAESNVQVWSQGGQPSVLVIYVGVLPDELEILIHERFGAKGRKDKANKRHLALSLVAIISPTNVVGKDNEKDVLVSRNALQNFAEAAAQTRWVIAGLDLDRGLVLSTEAVGFAHRTAKFHSSVEGVKTGLAFVVPQLAAREKSTFDEVKVENPAGSVSLSRLLSTGMVLKDSVVTPELSLFDCVRCSRKKRNHDPSHEKNIVRRVLELWLKMTQNELSESALAEFVIKEAFAEKEEIGRSIEELERAVLRLLMPKNFESLRQWDSSPIVMLDRNGPWSGVRTFEVAPEVEEFGGGSGPCFKGLRLAHLVALGYHLTILPGAFAMSTTMSRELACAGSIKGDQVSEDASKCADGCSMFKSDVFLEDMAYDERIRAAKAAVLWSELESTMHVS</sequence>
<keyword evidence="2" id="KW-1133">Transmembrane helix</keyword>
<feature type="region of interest" description="Disordered" evidence="1">
    <location>
        <begin position="129"/>
        <end position="176"/>
    </location>
</feature>
<dbReference type="AlphaFoldDB" id="A0A7S4HPF1"/>
<feature type="compositionally biased region" description="Low complexity" evidence="1">
    <location>
        <begin position="144"/>
        <end position="153"/>
    </location>
</feature>
<keyword evidence="2" id="KW-0812">Transmembrane</keyword>
<reference evidence="3" key="1">
    <citation type="submission" date="2021-01" db="EMBL/GenBank/DDBJ databases">
        <authorList>
            <person name="Corre E."/>
            <person name="Pelletier E."/>
            <person name="Niang G."/>
            <person name="Scheremetjew M."/>
            <person name="Finn R."/>
            <person name="Kale V."/>
            <person name="Holt S."/>
            <person name="Cochrane G."/>
            <person name="Meng A."/>
            <person name="Brown T."/>
            <person name="Cohen L."/>
        </authorList>
    </citation>
    <scope>NUCLEOTIDE SEQUENCE</scope>
    <source>
        <strain evidence="3">Isolate 1302-5</strain>
    </source>
</reference>